<accession>A0A2P2PG04</accession>
<proteinExistence type="predicted"/>
<dbReference type="EMBL" id="GGEC01073127">
    <property type="protein sequence ID" value="MBX53611.1"/>
    <property type="molecule type" value="Transcribed_RNA"/>
</dbReference>
<organism evidence="1">
    <name type="scientific">Rhizophora mucronata</name>
    <name type="common">Asiatic mangrove</name>
    <dbReference type="NCBI Taxonomy" id="61149"/>
    <lineage>
        <taxon>Eukaryota</taxon>
        <taxon>Viridiplantae</taxon>
        <taxon>Streptophyta</taxon>
        <taxon>Embryophyta</taxon>
        <taxon>Tracheophyta</taxon>
        <taxon>Spermatophyta</taxon>
        <taxon>Magnoliopsida</taxon>
        <taxon>eudicotyledons</taxon>
        <taxon>Gunneridae</taxon>
        <taxon>Pentapetalae</taxon>
        <taxon>rosids</taxon>
        <taxon>fabids</taxon>
        <taxon>Malpighiales</taxon>
        <taxon>Rhizophoraceae</taxon>
        <taxon>Rhizophora</taxon>
    </lineage>
</organism>
<name>A0A2P2PG04_RHIMU</name>
<reference evidence="1" key="1">
    <citation type="submission" date="2018-02" db="EMBL/GenBank/DDBJ databases">
        <title>Rhizophora mucronata_Transcriptome.</title>
        <authorList>
            <person name="Meera S.P."/>
            <person name="Sreeshan A."/>
            <person name="Augustine A."/>
        </authorList>
    </citation>
    <scope>NUCLEOTIDE SEQUENCE</scope>
    <source>
        <tissue evidence="1">Leaf</tissue>
    </source>
</reference>
<evidence type="ECO:0000313" key="1">
    <source>
        <dbReference type="EMBL" id="MBX53611.1"/>
    </source>
</evidence>
<protein>
    <submittedName>
        <fullName evidence="1">Uncharacterized protein</fullName>
    </submittedName>
</protein>
<sequence>MVARSILKTSTE</sequence>